<accession>A0A246BDV5</accession>
<name>A0A246BDV5_9DEIO</name>
<dbReference type="Gene3D" id="3.30.460.40">
    <property type="match status" value="1"/>
</dbReference>
<dbReference type="AlphaFoldDB" id="A0A246BDV5"/>
<sequence length="207" mass="22121">MQRVHATVQRSLKARQELALWLPGAGRGDEVERAQGAGTDNVRGVLHGEVIPLARAFNEARVKTWLIGGQAVELLCGGAVRAHDDIDFLVRAGDAGRALQVLQDLGLTQVHGSLEAGNVFYRRADLLVDVVPVLEQPPRCVGDLAGLTLPTAFLTDTPVVRDGVSVNTLTPDMHAALKGVVSAFYGAPMREKDLVDLAALRRCGFDG</sequence>
<dbReference type="Proteomes" id="UP000197208">
    <property type="component" value="Unassembled WGS sequence"/>
</dbReference>
<dbReference type="OrthoDB" id="4539099at2"/>
<reference evidence="1 2" key="1">
    <citation type="submission" date="2017-05" db="EMBL/GenBank/DDBJ databases">
        <title>De novo genome assembly of Deniococcus indicus strain DR1.</title>
        <authorList>
            <person name="Chauhan D."/>
            <person name="Yennamalli R.M."/>
            <person name="Priyadarshini R."/>
        </authorList>
    </citation>
    <scope>NUCLEOTIDE SEQUENCE [LARGE SCALE GENOMIC DNA]</scope>
    <source>
        <strain evidence="1 2">DR1</strain>
    </source>
</reference>
<comment type="caution">
    <text evidence="1">The sequence shown here is derived from an EMBL/GenBank/DDBJ whole genome shotgun (WGS) entry which is preliminary data.</text>
</comment>
<evidence type="ECO:0008006" key="3">
    <source>
        <dbReference type="Google" id="ProtNLM"/>
    </source>
</evidence>
<dbReference type="Pfam" id="PF14907">
    <property type="entry name" value="NTP_transf_5"/>
    <property type="match status" value="1"/>
</dbReference>
<evidence type="ECO:0000313" key="1">
    <source>
        <dbReference type="EMBL" id="OWL93242.1"/>
    </source>
</evidence>
<evidence type="ECO:0000313" key="2">
    <source>
        <dbReference type="Proteomes" id="UP000197208"/>
    </source>
</evidence>
<protein>
    <recommendedName>
        <fullName evidence="3">Aminoglycoside nucleotidyltransferase</fullName>
    </recommendedName>
</protein>
<dbReference type="EMBL" id="NHMK01000038">
    <property type="protein sequence ID" value="OWL93242.1"/>
    <property type="molecule type" value="Genomic_DNA"/>
</dbReference>
<dbReference type="InterPro" id="IPR039498">
    <property type="entry name" value="NTP_transf_5"/>
</dbReference>
<dbReference type="SUPFAM" id="SSF81301">
    <property type="entry name" value="Nucleotidyltransferase"/>
    <property type="match status" value="1"/>
</dbReference>
<gene>
    <name evidence="1" type="ORF">CBQ26_20505</name>
</gene>
<organism evidence="1 2">
    <name type="scientific">Deinococcus indicus</name>
    <dbReference type="NCBI Taxonomy" id="223556"/>
    <lineage>
        <taxon>Bacteria</taxon>
        <taxon>Thermotogati</taxon>
        <taxon>Deinococcota</taxon>
        <taxon>Deinococci</taxon>
        <taxon>Deinococcales</taxon>
        <taxon>Deinococcaceae</taxon>
        <taxon>Deinococcus</taxon>
    </lineage>
</organism>
<dbReference type="InterPro" id="IPR043519">
    <property type="entry name" value="NT_sf"/>
</dbReference>
<proteinExistence type="predicted"/>
<keyword evidence="2" id="KW-1185">Reference proteome</keyword>